<evidence type="ECO:0000256" key="1">
    <source>
        <dbReference type="SAM" id="MobiDB-lite"/>
    </source>
</evidence>
<name>A0A0L9VNQ0_PHAAN</name>
<dbReference type="EMBL" id="CM003380">
    <property type="protein sequence ID" value="KOM56578.1"/>
    <property type="molecule type" value="Genomic_DNA"/>
</dbReference>
<dbReference type="Proteomes" id="UP000053144">
    <property type="component" value="Chromosome 10"/>
</dbReference>
<dbReference type="Gramene" id="KOM56578">
    <property type="protein sequence ID" value="KOM56578"/>
    <property type="gene ID" value="LR48_Vigan10g247000"/>
</dbReference>
<accession>A0A0L9VNQ0</accession>
<evidence type="ECO:0000313" key="2">
    <source>
        <dbReference type="EMBL" id="KOM56578.1"/>
    </source>
</evidence>
<organism evidence="2 3">
    <name type="scientific">Phaseolus angularis</name>
    <name type="common">Azuki bean</name>
    <name type="synonym">Vigna angularis</name>
    <dbReference type="NCBI Taxonomy" id="3914"/>
    <lineage>
        <taxon>Eukaryota</taxon>
        <taxon>Viridiplantae</taxon>
        <taxon>Streptophyta</taxon>
        <taxon>Embryophyta</taxon>
        <taxon>Tracheophyta</taxon>
        <taxon>Spermatophyta</taxon>
        <taxon>Magnoliopsida</taxon>
        <taxon>eudicotyledons</taxon>
        <taxon>Gunneridae</taxon>
        <taxon>Pentapetalae</taxon>
        <taxon>rosids</taxon>
        <taxon>fabids</taxon>
        <taxon>Fabales</taxon>
        <taxon>Fabaceae</taxon>
        <taxon>Papilionoideae</taxon>
        <taxon>50 kb inversion clade</taxon>
        <taxon>NPAAA clade</taxon>
        <taxon>indigoferoid/millettioid clade</taxon>
        <taxon>Phaseoleae</taxon>
        <taxon>Vigna</taxon>
    </lineage>
</organism>
<sequence length="75" mass="7830">MFASVSQVGMGFGVQEPNPSSSDSQHSGGMNIRCVQSEGKVKIIGVLGEEEGVAGVKGKKNGVFKGLKIKVKQTH</sequence>
<proteinExistence type="predicted"/>
<feature type="compositionally biased region" description="Polar residues" evidence="1">
    <location>
        <begin position="17"/>
        <end position="28"/>
    </location>
</feature>
<protein>
    <submittedName>
        <fullName evidence="2">Uncharacterized protein</fullName>
    </submittedName>
</protein>
<evidence type="ECO:0000313" key="3">
    <source>
        <dbReference type="Proteomes" id="UP000053144"/>
    </source>
</evidence>
<reference evidence="3" key="1">
    <citation type="journal article" date="2015" name="Proc. Natl. Acad. Sci. U.S.A.">
        <title>Genome sequencing of adzuki bean (Vigna angularis) provides insight into high starch and low fat accumulation and domestication.</title>
        <authorList>
            <person name="Yang K."/>
            <person name="Tian Z."/>
            <person name="Chen C."/>
            <person name="Luo L."/>
            <person name="Zhao B."/>
            <person name="Wang Z."/>
            <person name="Yu L."/>
            <person name="Li Y."/>
            <person name="Sun Y."/>
            <person name="Li W."/>
            <person name="Chen Y."/>
            <person name="Li Y."/>
            <person name="Zhang Y."/>
            <person name="Ai D."/>
            <person name="Zhao J."/>
            <person name="Shang C."/>
            <person name="Ma Y."/>
            <person name="Wu B."/>
            <person name="Wang M."/>
            <person name="Gao L."/>
            <person name="Sun D."/>
            <person name="Zhang P."/>
            <person name="Guo F."/>
            <person name="Wang W."/>
            <person name="Li Y."/>
            <person name="Wang J."/>
            <person name="Varshney R.K."/>
            <person name="Wang J."/>
            <person name="Ling H.Q."/>
            <person name="Wan P."/>
        </authorList>
    </citation>
    <scope>NUCLEOTIDE SEQUENCE</scope>
    <source>
        <strain evidence="3">cv. Jingnong 6</strain>
    </source>
</reference>
<gene>
    <name evidence="2" type="ORF">LR48_Vigan10g247000</name>
</gene>
<feature type="region of interest" description="Disordered" evidence="1">
    <location>
        <begin position="1"/>
        <end position="30"/>
    </location>
</feature>
<dbReference type="AlphaFoldDB" id="A0A0L9VNQ0"/>